<dbReference type="FunFam" id="3.90.640.10:FF:000002">
    <property type="entry name" value="Heat shock 70 kDa"/>
    <property type="match status" value="1"/>
</dbReference>
<dbReference type="PROSITE" id="PS00329">
    <property type="entry name" value="HSP70_2"/>
    <property type="match status" value="1"/>
</dbReference>
<reference evidence="5" key="1">
    <citation type="submission" date="2022-12" db="EMBL/GenBank/DDBJ databases">
        <title>Draft genome assemblies for two species of Escallonia (Escalloniales).</title>
        <authorList>
            <person name="Chanderbali A."/>
            <person name="Dervinis C."/>
            <person name="Anghel I."/>
            <person name="Soltis D."/>
            <person name="Soltis P."/>
            <person name="Zapata F."/>
        </authorList>
    </citation>
    <scope>NUCLEOTIDE SEQUENCE</scope>
    <source>
        <strain evidence="5">UCBG92.1500</strain>
        <tissue evidence="5">Leaf</tissue>
    </source>
</reference>
<dbReference type="InterPro" id="IPR029048">
    <property type="entry name" value="HSP70_C_sf"/>
</dbReference>
<dbReference type="SUPFAM" id="SSF100934">
    <property type="entry name" value="Heat shock protein 70kD (HSP70), C-terminal subdomain"/>
    <property type="match status" value="1"/>
</dbReference>
<dbReference type="GO" id="GO:0140662">
    <property type="term" value="F:ATP-dependent protein folding chaperone"/>
    <property type="evidence" value="ECO:0007669"/>
    <property type="project" value="InterPro"/>
</dbReference>
<dbReference type="Pfam" id="PF00012">
    <property type="entry name" value="HSP70"/>
    <property type="match status" value="1"/>
</dbReference>
<evidence type="ECO:0000313" key="5">
    <source>
        <dbReference type="EMBL" id="KAK2986467.1"/>
    </source>
</evidence>
<dbReference type="Gene3D" id="3.90.640.10">
    <property type="entry name" value="Actin, Chain A, domain 4"/>
    <property type="match status" value="1"/>
</dbReference>
<dbReference type="EMBL" id="JAVXUO010001060">
    <property type="protein sequence ID" value="KAK2986467.1"/>
    <property type="molecule type" value="Genomic_DNA"/>
</dbReference>
<dbReference type="SUPFAM" id="SSF100920">
    <property type="entry name" value="Heat shock protein 70kD (HSP70), peptide-binding domain"/>
    <property type="match status" value="1"/>
</dbReference>
<dbReference type="GO" id="GO:0005524">
    <property type="term" value="F:ATP binding"/>
    <property type="evidence" value="ECO:0007669"/>
    <property type="project" value="UniProtKB-KW"/>
</dbReference>
<dbReference type="PROSITE" id="PS00297">
    <property type="entry name" value="HSP70_1"/>
    <property type="match status" value="1"/>
</dbReference>
<dbReference type="SUPFAM" id="SSF53067">
    <property type="entry name" value="Actin-like ATPase domain"/>
    <property type="match status" value="2"/>
</dbReference>
<dbReference type="InterPro" id="IPR013126">
    <property type="entry name" value="Hsp_70_fam"/>
</dbReference>
<comment type="similarity">
    <text evidence="1 4">Belongs to the heat shock protein 70 family.</text>
</comment>
<dbReference type="PRINTS" id="PR00301">
    <property type="entry name" value="HEATSHOCK70"/>
</dbReference>
<keyword evidence="6" id="KW-1185">Reference proteome</keyword>
<evidence type="ECO:0000256" key="1">
    <source>
        <dbReference type="ARBA" id="ARBA00007381"/>
    </source>
</evidence>
<dbReference type="AlphaFoldDB" id="A0AA88RCT8"/>
<evidence type="ECO:0000256" key="3">
    <source>
        <dbReference type="ARBA" id="ARBA00022840"/>
    </source>
</evidence>
<evidence type="ECO:0008006" key="7">
    <source>
        <dbReference type="Google" id="ProtNLM"/>
    </source>
</evidence>
<dbReference type="PANTHER" id="PTHR19375">
    <property type="entry name" value="HEAT SHOCK PROTEIN 70KDA"/>
    <property type="match status" value="1"/>
</dbReference>
<evidence type="ECO:0000313" key="6">
    <source>
        <dbReference type="Proteomes" id="UP001187471"/>
    </source>
</evidence>
<feature type="non-terminal residue" evidence="5">
    <location>
        <position position="1"/>
    </location>
</feature>
<protein>
    <recommendedName>
        <fullName evidence="7">Heat shock protein 70</fullName>
    </recommendedName>
</protein>
<dbReference type="InterPro" id="IPR018181">
    <property type="entry name" value="Heat_shock_70_CS"/>
</dbReference>
<dbReference type="FunFam" id="3.30.30.30:FF:000019">
    <property type="entry name" value="Heat shock 70 kDa protein"/>
    <property type="match status" value="1"/>
</dbReference>
<evidence type="ECO:0000256" key="4">
    <source>
        <dbReference type="RuleBase" id="RU003322"/>
    </source>
</evidence>
<dbReference type="Gene3D" id="3.30.30.30">
    <property type="match status" value="1"/>
</dbReference>
<dbReference type="InterPro" id="IPR043129">
    <property type="entry name" value="ATPase_NBD"/>
</dbReference>
<dbReference type="Gene3D" id="1.20.1270.10">
    <property type="match status" value="1"/>
</dbReference>
<dbReference type="PROSITE" id="PS01036">
    <property type="entry name" value="HSP70_3"/>
    <property type="match status" value="1"/>
</dbReference>
<dbReference type="Gene3D" id="2.60.34.10">
    <property type="entry name" value="Substrate Binding Domain Of DNAk, Chain A, domain 1"/>
    <property type="match status" value="1"/>
</dbReference>
<dbReference type="Proteomes" id="UP001187471">
    <property type="component" value="Unassembled WGS sequence"/>
</dbReference>
<keyword evidence="3 4" id="KW-0067">ATP-binding</keyword>
<comment type="caution">
    <text evidence="5">The sequence shown here is derived from an EMBL/GenBank/DDBJ whole genome shotgun (WGS) entry which is preliminary data.</text>
</comment>
<proteinExistence type="inferred from homology"/>
<dbReference type="FunFam" id="2.60.34.10:FF:000012">
    <property type="entry name" value="Heat shock 70 kDa protein"/>
    <property type="match status" value="1"/>
</dbReference>
<organism evidence="5 6">
    <name type="scientific">Escallonia rubra</name>
    <dbReference type="NCBI Taxonomy" id="112253"/>
    <lineage>
        <taxon>Eukaryota</taxon>
        <taxon>Viridiplantae</taxon>
        <taxon>Streptophyta</taxon>
        <taxon>Embryophyta</taxon>
        <taxon>Tracheophyta</taxon>
        <taxon>Spermatophyta</taxon>
        <taxon>Magnoliopsida</taxon>
        <taxon>eudicotyledons</taxon>
        <taxon>Gunneridae</taxon>
        <taxon>Pentapetalae</taxon>
        <taxon>asterids</taxon>
        <taxon>campanulids</taxon>
        <taxon>Escalloniales</taxon>
        <taxon>Escalloniaceae</taxon>
        <taxon>Escallonia</taxon>
    </lineage>
</organism>
<gene>
    <name evidence="5" type="ORF">RJ640_000221</name>
</gene>
<name>A0AA88RCT8_9ASTE</name>
<evidence type="ECO:0000256" key="2">
    <source>
        <dbReference type="ARBA" id="ARBA00022741"/>
    </source>
</evidence>
<dbReference type="Gene3D" id="3.30.420.40">
    <property type="match status" value="2"/>
</dbReference>
<sequence length="647" mass="72209">PKMTGAGEGLTIGIDLGTTYSCVAVWLHGRVEIIANDQGQRKTPSYIAFTDTRRLIGDAAKNQHGRNSANTVFVRKAMHRVNHHIAMIVAFTLVTDAKRLIGRRFSDQSIQTDMKLWPFKVILGANDKPMIVVNYKGEEKQLTAEEISSMVLIKMREIAENSIGSTIKNAVITVPAYFNDSQRQATKDAGVIAGLNVLQIINEPTAAAITYCFEKKGTSVGAKNVLIFDLGGGTFDVSLLTMRGGEFEVKATAGHTQLGGQDFSNRMVNHFVQEFKRKHNKDISGNPRSLRRLRSSCENAQRTLSHAAVTCIEVDCLFEGIDFSTIFTRARFEEINMDLFRCCLGLVECCLKDAKMDKGSVHEVVLVGGSSRIPKVQQLLQDFFHGKELCRSINPDEAVAYGAALQAAILDGKVQDINFRDVTALSLGWENEGGIMTVVVPRNTTIPTKIETRMTTVRDNQPNIFIQVYQGGRSLSENILLGKYALSGIQPNPRGVPQISVCFDIDANGILTVSAEDNAAGNTNKITISNDGGRLSTEEIEKIIEEAENYKTDDEAKKHKQRVRARNHLEWYAYTMKERFEADKISHKFSAADKKMIEDTIQRLDSNQLTELDEIEYKMEELRRIENRSERWKIEKSSKLKSTILFG</sequence>
<dbReference type="InterPro" id="IPR029047">
    <property type="entry name" value="HSP70_peptide-bd_sf"/>
</dbReference>
<accession>A0AA88RCT8</accession>
<keyword evidence="2 4" id="KW-0547">Nucleotide-binding</keyword>